<keyword evidence="2" id="KW-0496">Mitochondrion</keyword>
<accession>A0A345UE96</accession>
<proteinExistence type="predicted"/>
<dbReference type="AlphaFoldDB" id="A0A345UE96"/>
<gene>
    <name evidence="2" type="primary">atp8</name>
</gene>
<geneLocation type="mitochondrion" evidence="2"/>
<organism evidence="2">
    <name type="scientific">Pseudoniphargus sp. 2-Portugal</name>
    <dbReference type="NCBI Taxonomy" id="2212672"/>
    <lineage>
        <taxon>Eukaryota</taxon>
        <taxon>Metazoa</taxon>
        <taxon>Ecdysozoa</taxon>
        <taxon>Arthropoda</taxon>
        <taxon>Crustacea</taxon>
        <taxon>Multicrustacea</taxon>
        <taxon>Malacostraca</taxon>
        <taxon>Eumalacostraca</taxon>
        <taxon>Peracarida</taxon>
        <taxon>Amphipoda</taxon>
        <taxon>Senticaudata</taxon>
        <taxon>Gammarida</taxon>
        <taxon>Crangonyctidira</taxon>
        <taxon>Allocrangonyctoidea</taxon>
        <taxon>Allocrangonyctidae</taxon>
        <taxon>Pseudoniphargus</taxon>
    </lineage>
</organism>
<keyword evidence="1" id="KW-1133">Transmembrane helix</keyword>
<name>A0A345UE96_9CRUS</name>
<keyword evidence="1" id="KW-0472">Membrane</keyword>
<reference evidence="2" key="1">
    <citation type="journal article" date="2018" name="Mol. Phylogenet. Evol.">
        <title>Species delimitation and mitogenome phylogenetics in the subterranean genus Pseudoniphargus (Crustacea: Amphipoda).</title>
        <authorList>
            <person name="Stokkan M."/>
            <person name="Jurado-Rivera J.A."/>
            <person name="Oromi P."/>
            <person name="Juan C."/>
            <person name="Jaume D."/>
            <person name="Pons J."/>
        </authorList>
    </citation>
    <scope>NUCLEOTIDE SEQUENCE</scope>
</reference>
<evidence type="ECO:0000256" key="1">
    <source>
        <dbReference type="SAM" id="Phobius"/>
    </source>
</evidence>
<keyword evidence="1" id="KW-0812">Transmembrane</keyword>
<feature type="transmembrane region" description="Helical" evidence="1">
    <location>
        <begin position="6"/>
        <end position="32"/>
    </location>
</feature>
<evidence type="ECO:0000313" key="2">
    <source>
        <dbReference type="EMBL" id="AXI98782.1"/>
    </source>
</evidence>
<protein>
    <submittedName>
        <fullName evidence="2">ATP synthase F0 subunit 8</fullName>
    </submittedName>
</protein>
<dbReference type="EMBL" id="MH592143">
    <property type="protein sequence ID" value="AXI98782.1"/>
    <property type="molecule type" value="Genomic_DNA"/>
</dbReference>
<sequence>MPQMAPMLWLLLFISILIMTYFIMNLVFFTLYSKKNNKKTFYLSLTNLYWKW</sequence>